<dbReference type="AlphaFoldDB" id="A0A1G7BT81"/>
<dbReference type="RefSeq" id="WP_177155068.1">
    <property type="nucleotide sequence ID" value="NZ_FNAD01000017.1"/>
</dbReference>
<dbReference type="InterPro" id="IPR001387">
    <property type="entry name" value="Cro/C1-type_HTH"/>
</dbReference>
<reference evidence="3" key="1">
    <citation type="submission" date="2016-10" db="EMBL/GenBank/DDBJ databases">
        <authorList>
            <person name="Varghese N."/>
            <person name="Submissions S."/>
        </authorList>
    </citation>
    <scope>NUCLEOTIDE SEQUENCE [LARGE SCALE GENOMIC DNA]</scope>
    <source>
        <strain evidence="3">CGMCC 4.3516</strain>
    </source>
</reference>
<sequence>MAGRGRPKGPGSSLRSRWLGERLRGLREAAAISTVEVAEFLQRDRSVVGRYETGDYPIRRADVYALLTYYGVEDKKTRETLLELCEDVWRKGWWDPYKKEVTKDFIDLPWLESRTDGLCTYQNMVIHGLLQTRAYAETVIRKAEEGAGEEQIQRWVDLRLGRQAILAGDGALRYTMVIEEPVLHRPIGGAAVMDEQLKYLLDLGERKNIEVRVLPTAHGPHSGHLGSFELFVMPEQFTDVAYVETLGGALFVESPDVDRFEFAWQDVSKAALDPKRSAALIKTILKETK</sequence>
<dbReference type="InterPro" id="IPR010982">
    <property type="entry name" value="Lambda_DNA-bd_dom_sf"/>
</dbReference>
<dbReference type="SUPFAM" id="SSF47413">
    <property type="entry name" value="lambda repressor-like DNA-binding domains"/>
    <property type="match status" value="1"/>
</dbReference>
<dbReference type="GO" id="GO:0003677">
    <property type="term" value="F:DNA binding"/>
    <property type="evidence" value="ECO:0007669"/>
    <property type="project" value="InterPro"/>
</dbReference>
<name>A0A1G7BT81_9ACTN</name>
<dbReference type="SMART" id="SM00530">
    <property type="entry name" value="HTH_XRE"/>
    <property type="match status" value="1"/>
</dbReference>
<evidence type="ECO:0000259" key="1">
    <source>
        <dbReference type="SMART" id="SM00530"/>
    </source>
</evidence>
<accession>A0A1G7BT81</accession>
<dbReference type="Gene3D" id="1.10.260.40">
    <property type="entry name" value="lambda repressor-like DNA-binding domains"/>
    <property type="match status" value="1"/>
</dbReference>
<proteinExistence type="predicted"/>
<gene>
    <name evidence="2" type="ORF">SAMN05216270_117150</name>
</gene>
<protein>
    <submittedName>
        <fullName evidence="2">Helix-turn-helix domain-containing protein</fullName>
    </submittedName>
</protein>
<dbReference type="Proteomes" id="UP000198949">
    <property type="component" value="Unassembled WGS sequence"/>
</dbReference>
<evidence type="ECO:0000313" key="3">
    <source>
        <dbReference type="Proteomes" id="UP000198949"/>
    </source>
</evidence>
<dbReference type="Pfam" id="PF13560">
    <property type="entry name" value="HTH_31"/>
    <property type="match status" value="1"/>
</dbReference>
<dbReference type="InterPro" id="IPR043917">
    <property type="entry name" value="DUF5753"/>
</dbReference>
<organism evidence="2 3">
    <name type="scientific">Glycomyces harbinensis</name>
    <dbReference type="NCBI Taxonomy" id="58114"/>
    <lineage>
        <taxon>Bacteria</taxon>
        <taxon>Bacillati</taxon>
        <taxon>Actinomycetota</taxon>
        <taxon>Actinomycetes</taxon>
        <taxon>Glycomycetales</taxon>
        <taxon>Glycomycetaceae</taxon>
        <taxon>Glycomyces</taxon>
    </lineage>
</organism>
<dbReference type="Pfam" id="PF19054">
    <property type="entry name" value="DUF5753"/>
    <property type="match status" value="1"/>
</dbReference>
<dbReference type="CDD" id="cd00093">
    <property type="entry name" value="HTH_XRE"/>
    <property type="match status" value="1"/>
</dbReference>
<keyword evidence="3" id="KW-1185">Reference proteome</keyword>
<feature type="domain" description="HTH cro/C1-type" evidence="1">
    <location>
        <begin position="22"/>
        <end position="77"/>
    </location>
</feature>
<dbReference type="STRING" id="58114.SAMN05216270_117150"/>
<evidence type="ECO:0000313" key="2">
    <source>
        <dbReference type="EMBL" id="SDE30269.1"/>
    </source>
</evidence>
<dbReference type="EMBL" id="FNAD01000017">
    <property type="protein sequence ID" value="SDE30269.1"/>
    <property type="molecule type" value="Genomic_DNA"/>
</dbReference>